<dbReference type="PANTHER" id="PTHR46797:SF1">
    <property type="entry name" value="METHYLPHOSPHONATE SYNTHASE"/>
    <property type="match status" value="1"/>
</dbReference>
<feature type="non-terminal residue" evidence="3">
    <location>
        <position position="1"/>
    </location>
</feature>
<accession>A0A845L6P1</accession>
<evidence type="ECO:0000313" key="3">
    <source>
        <dbReference type="EMBL" id="MZP31366.1"/>
    </source>
</evidence>
<reference evidence="3 4" key="1">
    <citation type="submission" date="2020-01" db="EMBL/GenBank/DDBJ databases">
        <title>Whole-genome sequence of Heliobacterium undosum DSM 13378.</title>
        <authorList>
            <person name="Kyndt J.A."/>
            <person name="Meyer T.E."/>
        </authorList>
    </citation>
    <scope>NUCLEOTIDE SEQUENCE [LARGE SCALE GENOMIC DNA]</scope>
    <source>
        <strain evidence="3 4">DSM 13378</strain>
    </source>
</reference>
<evidence type="ECO:0000313" key="4">
    <source>
        <dbReference type="Proteomes" id="UP000463470"/>
    </source>
</evidence>
<evidence type="ECO:0000256" key="1">
    <source>
        <dbReference type="ARBA" id="ARBA00023125"/>
    </source>
</evidence>
<dbReference type="Pfam" id="PF01381">
    <property type="entry name" value="HTH_3"/>
    <property type="match status" value="2"/>
</dbReference>
<proteinExistence type="predicted"/>
<dbReference type="CDD" id="cd00093">
    <property type="entry name" value="HTH_XRE"/>
    <property type="match status" value="2"/>
</dbReference>
<keyword evidence="4" id="KW-1185">Reference proteome</keyword>
<comment type="caution">
    <text evidence="3">The sequence shown here is derived from an EMBL/GenBank/DDBJ whole genome shotgun (WGS) entry which is preliminary data.</text>
</comment>
<dbReference type="Gene3D" id="1.10.260.40">
    <property type="entry name" value="lambda repressor-like DNA-binding domains"/>
    <property type="match status" value="2"/>
</dbReference>
<dbReference type="GO" id="GO:0005829">
    <property type="term" value="C:cytosol"/>
    <property type="evidence" value="ECO:0007669"/>
    <property type="project" value="TreeGrafter"/>
</dbReference>
<dbReference type="EMBL" id="WXEY01000035">
    <property type="protein sequence ID" value="MZP31366.1"/>
    <property type="molecule type" value="Genomic_DNA"/>
</dbReference>
<dbReference type="InterPro" id="IPR001387">
    <property type="entry name" value="Cro/C1-type_HTH"/>
</dbReference>
<dbReference type="Proteomes" id="UP000463470">
    <property type="component" value="Unassembled WGS sequence"/>
</dbReference>
<dbReference type="PANTHER" id="PTHR46797">
    <property type="entry name" value="HTH-TYPE TRANSCRIPTIONAL REGULATOR"/>
    <property type="match status" value="1"/>
</dbReference>
<dbReference type="SUPFAM" id="SSF47413">
    <property type="entry name" value="lambda repressor-like DNA-binding domains"/>
    <property type="match status" value="2"/>
</dbReference>
<protein>
    <submittedName>
        <fullName evidence="3">Helix-turn-helix domain-containing protein</fullName>
    </submittedName>
</protein>
<sequence length="151" mass="16799">RAENTLGEVSINKETFVTATHLRGTQPKDPDTPGARLFHARSTIGLTVHELSSASDVTEATISYIENNHGQPTLRVLKKLSVVLDVSLSFLGCYDLLPEESIGQRVRKHRLMNGLTIREFATLIGVSEKSVRNWEKDNCVPLSDIQGKLRF</sequence>
<feature type="domain" description="HTH cro/C1-type" evidence="2">
    <location>
        <begin position="45"/>
        <end position="91"/>
    </location>
</feature>
<keyword evidence="1" id="KW-0238">DNA-binding</keyword>
<dbReference type="OrthoDB" id="9805654at2"/>
<feature type="domain" description="HTH cro/C1-type" evidence="2">
    <location>
        <begin position="106"/>
        <end position="141"/>
    </location>
</feature>
<dbReference type="InterPro" id="IPR050807">
    <property type="entry name" value="TransReg_Diox_bact_type"/>
</dbReference>
<dbReference type="InterPro" id="IPR010982">
    <property type="entry name" value="Lambda_DNA-bd_dom_sf"/>
</dbReference>
<dbReference type="GO" id="GO:0003700">
    <property type="term" value="F:DNA-binding transcription factor activity"/>
    <property type="evidence" value="ECO:0007669"/>
    <property type="project" value="TreeGrafter"/>
</dbReference>
<dbReference type="RefSeq" id="WP_161259882.1">
    <property type="nucleotide sequence ID" value="NZ_WXEY01000035.1"/>
</dbReference>
<dbReference type="AlphaFoldDB" id="A0A845L6P1"/>
<dbReference type="SMART" id="SM00530">
    <property type="entry name" value="HTH_XRE"/>
    <property type="match status" value="2"/>
</dbReference>
<name>A0A845L6P1_9FIRM</name>
<dbReference type="PROSITE" id="PS50943">
    <property type="entry name" value="HTH_CROC1"/>
    <property type="match status" value="2"/>
</dbReference>
<evidence type="ECO:0000259" key="2">
    <source>
        <dbReference type="PROSITE" id="PS50943"/>
    </source>
</evidence>
<dbReference type="GO" id="GO:0003677">
    <property type="term" value="F:DNA binding"/>
    <property type="evidence" value="ECO:0007669"/>
    <property type="project" value="UniProtKB-KW"/>
</dbReference>
<organism evidence="3 4">
    <name type="scientific">Heliomicrobium undosum</name>
    <dbReference type="NCBI Taxonomy" id="121734"/>
    <lineage>
        <taxon>Bacteria</taxon>
        <taxon>Bacillati</taxon>
        <taxon>Bacillota</taxon>
        <taxon>Clostridia</taxon>
        <taxon>Eubacteriales</taxon>
        <taxon>Heliobacteriaceae</taxon>
        <taxon>Heliomicrobium</taxon>
    </lineage>
</organism>
<gene>
    <name evidence="3" type="ORF">GTO91_16825</name>
</gene>